<dbReference type="InterPro" id="IPR036259">
    <property type="entry name" value="MFS_trans_sf"/>
</dbReference>
<dbReference type="Proteomes" id="UP000027936">
    <property type="component" value="Unassembled WGS sequence"/>
</dbReference>
<feature type="transmembrane region" description="Helical" evidence="7">
    <location>
        <begin position="339"/>
        <end position="362"/>
    </location>
</feature>
<evidence type="ECO:0000259" key="8">
    <source>
        <dbReference type="PROSITE" id="PS50850"/>
    </source>
</evidence>
<dbReference type="PRINTS" id="PR01035">
    <property type="entry name" value="TCRTETA"/>
</dbReference>
<reference evidence="9 10" key="1">
    <citation type="submission" date="2014-04" db="EMBL/GenBank/DDBJ databases">
        <title>Draft genome sequence of Bacillus azotoformans MEV2011, a (co-) denitrifying strain unable to grow in the presence of oxygen.</title>
        <authorList>
            <person name="Nielsen M."/>
            <person name="Schreiber L."/>
            <person name="Finster K."/>
            <person name="Schramm A."/>
        </authorList>
    </citation>
    <scope>NUCLEOTIDE SEQUENCE [LARGE SCALE GENOMIC DNA]</scope>
    <source>
        <strain evidence="9 10">MEV2011</strain>
    </source>
</reference>
<feature type="transmembrane region" description="Helical" evidence="7">
    <location>
        <begin position="126"/>
        <end position="148"/>
    </location>
</feature>
<feature type="transmembrane region" description="Helical" evidence="7">
    <location>
        <begin position="68"/>
        <end position="86"/>
    </location>
</feature>
<dbReference type="Gene3D" id="1.20.1250.20">
    <property type="entry name" value="MFS general substrate transporter like domains"/>
    <property type="match status" value="1"/>
</dbReference>
<evidence type="ECO:0000256" key="4">
    <source>
        <dbReference type="ARBA" id="ARBA00022692"/>
    </source>
</evidence>
<dbReference type="PROSITE" id="PS50850">
    <property type="entry name" value="MFS"/>
    <property type="match status" value="1"/>
</dbReference>
<sequence>MKVFKVVCICTIYVLMIMGTRPTVSLFAHELGASINHIGLITSLFSIIPLLFAIPLGKKIDHLNSKITLLLGGYLGVFGIVLPGFFPNFLGLYLSQLIAGSAQTVLILSAQDYIGRISTKKNRNQYVSWFSFGVAVGTLAGPLFSGIIADLFSFQITFLILAGIGFISCIIIHLVPNEYPIKSKKSPIPTSKTKSTFIDLLKIPSLRLALLFSALILFAKDIYLTFFPLLGLQFGYSNSTIGLLLAINGIASVIIRFYLAPITNRFGTFNVFIGSMIISCMAYIALPFFPQIVIACIIAFILGIGLGIGQPLSISLTIDNAINGRVAEALGIRLTVNRLTQVITPAIFGILANLIGLIYIFLVSSTVIGLGTGIAGHNKNNRKTDIMEDSRVKSI</sequence>
<dbReference type="InterPro" id="IPR050189">
    <property type="entry name" value="MFS_Efflux_Transporters"/>
</dbReference>
<feature type="transmembrane region" description="Helical" evidence="7">
    <location>
        <begin position="196"/>
        <end position="219"/>
    </location>
</feature>
<keyword evidence="2" id="KW-0813">Transport</keyword>
<dbReference type="InterPro" id="IPR001958">
    <property type="entry name" value="Tet-R_TetA/multi-R_MdtG-like"/>
</dbReference>
<dbReference type="OrthoDB" id="4822895at2"/>
<keyword evidence="4 7" id="KW-0812">Transmembrane</keyword>
<dbReference type="AlphaFoldDB" id="A0A072NKT1"/>
<dbReference type="CDD" id="cd17325">
    <property type="entry name" value="MFS_MdtG_SLC18_like"/>
    <property type="match status" value="1"/>
</dbReference>
<evidence type="ECO:0000256" key="7">
    <source>
        <dbReference type="SAM" id="Phobius"/>
    </source>
</evidence>
<feature type="transmembrane region" description="Helical" evidence="7">
    <location>
        <begin position="239"/>
        <end position="259"/>
    </location>
</feature>
<evidence type="ECO:0000256" key="5">
    <source>
        <dbReference type="ARBA" id="ARBA00022989"/>
    </source>
</evidence>
<dbReference type="PANTHER" id="PTHR43124:SF3">
    <property type="entry name" value="CHLORAMPHENICOL EFFLUX PUMP RV0191"/>
    <property type="match status" value="1"/>
</dbReference>
<feature type="transmembrane region" description="Helical" evidence="7">
    <location>
        <begin position="292"/>
        <end position="318"/>
    </location>
</feature>
<dbReference type="GO" id="GO:0022857">
    <property type="term" value="F:transmembrane transporter activity"/>
    <property type="evidence" value="ECO:0007669"/>
    <property type="project" value="InterPro"/>
</dbReference>
<comment type="caution">
    <text evidence="9">The sequence shown here is derived from an EMBL/GenBank/DDBJ whole genome shotgun (WGS) entry which is preliminary data.</text>
</comment>
<proteinExistence type="predicted"/>
<feature type="transmembrane region" description="Helical" evidence="7">
    <location>
        <begin position="92"/>
        <end position="114"/>
    </location>
</feature>
<feature type="domain" description="Major facilitator superfamily (MFS) profile" evidence="8">
    <location>
        <begin position="1"/>
        <end position="383"/>
    </location>
</feature>
<accession>A0A072NKT1</accession>
<dbReference type="InterPro" id="IPR020846">
    <property type="entry name" value="MFS_dom"/>
</dbReference>
<evidence type="ECO:0000256" key="2">
    <source>
        <dbReference type="ARBA" id="ARBA00022448"/>
    </source>
</evidence>
<comment type="subcellular location">
    <subcellularLocation>
        <location evidence="1">Cell membrane</location>
        <topology evidence="1">Multi-pass membrane protein</topology>
    </subcellularLocation>
</comment>
<evidence type="ECO:0000313" key="10">
    <source>
        <dbReference type="Proteomes" id="UP000027936"/>
    </source>
</evidence>
<keyword evidence="5 7" id="KW-1133">Transmembrane helix</keyword>
<dbReference type="RefSeq" id="WP_035196864.1">
    <property type="nucleotide sequence ID" value="NZ_JJRY01000014.1"/>
</dbReference>
<name>A0A072NKT1_SCHAZ</name>
<feature type="transmembrane region" description="Helical" evidence="7">
    <location>
        <begin position="154"/>
        <end position="175"/>
    </location>
</feature>
<dbReference type="InterPro" id="IPR011701">
    <property type="entry name" value="MFS"/>
</dbReference>
<evidence type="ECO:0000313" key="9">
    <source>
        <dbReference type="EMBL" id="KEF37523.1"/>
    </source>
</evidence>
<feature type="transmembrane region" description="Helical" evidence="7">
    <location>
        <begin position="266"/>
        <end position="286"/>
    </location>
</feature>
<evidence type="ECO:0000256" key="6">
    <source>
        <dbReference type="ARBA" id="ARBA00023136"/>
    </source>
</evidence>
<evidence type="ECO:0000256" key="1">
    <source>
        <dbReference type="ARBA" id="ARBA00004651"/>
    </source>
</evidence>
<keyword evidence="3" id="KW-1003">Cell membrane</keyword>
<feature type="transmembrane region" description="Helical" evidence="7">
    <location>
        <begin position="38"/>
        <end position="56"/>
    </location>
</feature>
<organism evidence="9 10">
    <name type="scientific">Schinkia azotoformans MEV2011</name>
    <dbReference type="NCBI Taxonomy" id="1348973"/>
    <lineage>
        <taxon>Bacteria</taxon>
        <taxon>Bacillati</taxon>
        <taxon>Bacillota</taxon>
        <taxon>Bacilli</taxon>
        <taxon>Bacillales</taxon>
        <taxon>Bacillaceae</taxon>
        <taxon>Calidifontibacillus/Schinkia group</taxon>
        <taxon>Schinkia</taxon>
    </lineage>
</organism>
<dbReference type="SUPFAM" id="SSF103473">
    <property type="entry name" value="MFS general substrate transporter"/>
    <property type="match status" value="1"/>
</dbReference>
<dbReference type="PANTHER" id="PTHR43124">
    <property type="entry name" value="PURINE EFFLUX PUMP PBUE"/>
    <property type="match status" value="1"/>
</dbReference>
<dbReference type="GO" id="GO:0005886">
    <property type="term" value="C:plasma membrane"/>
    <property type="evidence" value="ECO:0007669"/>
    <property type="project" value="UniProtKB-SubCell"/>
</dbReference>
<evidence type="ECO:0000256" key="3">
    <source>
        <dbReference type="ARBA" id="ARBA00022475"/>
    </source>
</evidence>
<keyword evidence="6 7" id="KW-0472">Membrane</keyword>
<protein>
    <submittedName>
        <fullName evidence="9">Arabinose efflux permease family protein</fullName>
    </submittedName>
</protein>
<dbReference type="PATRIC" id="fig|1348973.3.peg.3209"/>
<gene>
    <name evidence="9" type="ORF">M670_03331</name>
</gene>
<dbReference type="Pfam" id="PF07690">
    <property type="entry name" value="MFS_1"/>
    <property type="match status" value="1"/>
</dbReference>
<dbReference type="EMBL" id="JJRY01000014">
    <property type="protein sequence ID" value="KEF37523.1"/>
    <property type="molecule type" value="Genomic_DNA"/>
</dbReference>